<accession>A0A103DZ28</accession>
<evidence type="ECO:0000256" key="2">
    <source>
        <dbReference type="ARBA" id="ARBA00022801"/>
    </source>
</evidence>
<dbReference type="PANTHER" id="PTHR30420:SF2">
    <property type="entry name" value="N-SUCCINYLARGININE DIHYDROLASE"/>
    <property type="match status" value="1"/>
</dbReference>
<name>A0A103DZ28_9BURK</name>
<comment type="function">
    <text evidence="3">Catalyzes the hydrolysis of N(2)-succinylarginine into N(2)-succinylornithine, ammonia and CO(2).</text>
</comment>
<comment type="subunit">
    <text evidence="3">Homodimer.</text>
</comment>
<reference evidence="5 6" key="1">
    <citation type="submission" date="2015-11" db="EMBL/GenBank/DDBJ databases">
        <title>Expanding the genomic diversity of Burkholderia species for the development of highly accurate diagnostics.</title>
        <authorList>
            <person name="Sahl J."/>
            <person name="Keim P."/>
            <person name="Wagner D."/>
        </authorList>
    </citation>
    <scope>NUCLEOTIDE SEQUENCE [LARGE SCALE GENOMIC DNA]</scope>
    <source>
        <strain evidence="5 6">TSV85</strain>
    </source>
</reference>
<dbReference type="Gene3D" id="3.75.10.20">
    <property type="entry name" value="Succinylarginine dihydrolase"/>
    <property type="match status" value="1"/>
</dbReference>
<keyword evidence="1 3" id="KW-0056">Arginine metabolism</keyword>
<dbReference type="Proteomes" id="UP000062788">
    <property type="component" value="Unassembled WGS sequence"/>
</dbReference>
<feature type="binding site" evidence="3">
    <location>
        <position position="213"/>
    </location>
    <ligand>
        <name>substrate</name>
    </ligand>
</feature>
<evidence type="ECO:0000256" key="1">
    <source>
        <dbReference type="ARBA" id="ARBA00022503"/>
    </source>
</evidence>
<evidence type="ECO:0000313" key="6">
    <source>
        <dbReference type="Proteomes" id="UP000062788"/>
    </source>
</evidence>
<gene>
    <name evidence="3" type="primary">astB</name>
    <name evidence="5" type="ORF">WS67_19160</name>
</gene>
<dbReference type="RefSeq" id="WP_059519275.1">
    <property type="nucleotide sequence ID" value="NZ_LOWA01000042.1"/>
</dbReference>
<feature type="active site" evidence="3">
    <location>
        <position position="174"/>
    </location>
</feature>
<dbReference type="GO" id="GO:0019544">
    <property type="term" value="P:L-arginine catabolic process to L-glutamate"/>
    <property type="evidence" value="ECO:0007669"/>
    <property type="project" value="UniProtKB-UniRule"/>
</dbReference>
<feature type="binding site" evidence="3">
    <location>
        <position position="110"/>
    </location>
    <ligand>
        <name>substrate</name>
    </ligand>
</feature>
<dbReference type="GO" id="GO:0009015">
    <property type="term" value="F:N-succinylarginine dihydrolase activity"/>
    <property type="evidence" value="ECO:0007669"/>
    <property type="project" value="UniProtKB-UniRule"/>
</dbReference>
<dbReference type="EMBL" id="LOWA01000042">
    <property type="protein sequence ID" value="KVE25377.1"/>
    <property type="molecule type" value="Genomic_DNA"/>
</dbReference>
<protein>
    <recommendedName>
        <fullName evidence="3 4">N-succinylarginine dihydrolase</fullName>
        <ecNumber evidence="3 4">3.5.3.23</ecNumber>
    </recommendedName>
</protein>
<comment type="pathway">
    <text evidence="3">Amino-acid degradation; L-arginine degradation via AST pathway; L-glutamate and succinate from L-arginine: step 2/5.</text>
</comment>
<feature type="active site" evidence="3">
    <location>
        <position position="249"/>
    </location>
</feature>
<keyword evidence="2 3" id="KW-0378">Hydrolase</keyword>
<dbReference type="EC" id="3.5.3.23" evidence="3 4"/>
<dbReference type="GO" id="GO:0019545">
    <property type="term" value="P:L-arginine catabolic process to succinate"/>
    <property type="evidence" value="ECO:0007669"/>
    <property type="project" value="UniProtKB-UniRule"/>
</dbReference>
<feature type="binding site" evidence="3">
    <location>
        <begin position="19"/>
        <end position="28"/>
    </location>
    <ligand>
        <name>substrate</name>
    </ligand>
</feature>
<dbReference type="HAMAP" id="MF_01172">
    <property type="entry name" value="AstB"/>
    <property type="match status" value="1"/>
</dbReference>
<dbReference type="InterPro" id="IPR007079">
    <property type="entry name" value="SuccinylArg_d-Hdrlase_AstB"/>
</dbReference>
<dbReference type="AlphaFoldDB" id="A0A103DZ28"/>
<comment type="similarity">
    <text evidence="3">Belongs to the succinylarginine dihydrolase family.</text>
</comment>
<comment type="caution">
    <text evidence="5">The sequence shown here is derived from an EMBL/GenBank/DDBJ whole genome shotgun (WGS) entry which is preliminary data.</text>
</comment>
<dbReference type="Pfam" id="PF04996">
    <property type="entry name" value="AstB"/>
    <property type="match status" value="1"/>
</dbReference>
<evidence type="ECO:0000256" key="4">
    <source>
        <dbReference type="NCBIfam" id="TIGR03241"/>
    </source>
</evidence>
<proteinExistence type="inferred from homology"/>
<organism evidence="5 6">
    <name type="scientific">Burkholderia singularis</name>
    <dbReference type="NCBI Taxonomy" id="1503053"/>
    <lineage>
        <taxon>Bacteria</taxon>
        <taxon>Pseudomonadati</taxon>
        <taxon>Pseudomonadota</taxon>
        <taxon>Betaproteobacteria</taxon>
        <taxon>Burkholderiales</taxon>
        <taxon>Burkholderiaceae</taxon>
        <taxon>Burkholderia</taxon>
        <taxon>pseudomallei group</taxon>
    </lineage>
</organism>
<dbReference type="UniPathway" id="UPA00185">
    <property type="reaction ID" value="UER00280"/>
</dbReference>
<dbReference type="InterPro" id="IPR037031">
    <property type="entry name" value="AstB_sf"/>
</dbReference>
<feature type="binding site" evidence="3">
    <location>
        <position position="251"/>
    </location>
    <ligand>
        <name>substrate</name>
    </ligand>
</feature>
<evidence type="ECO:0000313" key="5">
    <source>
        <dbReference type="EMBL" id="KVE25377.1"/>
    </source>
</evidence>
<keyword evidence="6" id="KW-1185">Reference proteome</keyword>
<dbReference type="PANTHER" id="PTHR30420">
    <property type="entry name" value="N-SUCCINYLARGININE DIHYDROLASE"/>
    <property type="match status" value="1"/>
</dbReference>
<sequence length="446" mass="48323">MNAKEANFDGLVGPTHNYAGLSFGNVASLSNEKSDANPKAAAKQGLRKMKRLADLGFAQGVLPPQERPSLRLLRELGFSGKDADVIAKAAKQAPELLAAASSASAMWTANAATVSPSADTADGRVHFTPANLCSKLHRAIEHEATRRTLAAIFSDDARFVVHDALPGTPALGDEGAANHTRFCAEYGARGIEFFVYGRAEYRRGPEPKRFPARQTFEASRAVAQRHGLREEATVYAQQDPDVIDAGVFHNDVIAVGNRDTLFCHERAFVDKQATYDTLSAALGALGAQLKIIEVPQHAVSVADAVGSYLFNSQLLTRADGAQLLIVPQECRENPNVSAYLDELVTGNGPIRDVLVFDLRESMKNGGGPACLRLRVVLTDAERDAVKSNVWIDDALFTSLDGWIDRHYRDRLSPADLADPALLDESRTALDELTQILGLGSLYDFQR</sequence>
<dbReference type="NCBIfam" id="NF009789">
    <property type="entry name" value="PRK13281.1"/>
    <property type="match status" value="1"/>
</dbReference>
<evidence type="ECO:0000256" key="3">
    <source>
        <dbReference type="HAMAP-Rule" id="MF_01172"/>
    </source>
</evidence>
<feature type="binding site" evidence="3">
    <location>
        <begin position="137"/>
        <end position="138"/>
    </location>
    <ligand>
        <name>substrate</name>
    </ligand>
</feature>
<dbReference type="OrthoDB" id="248552at2"/>
<feature type="active site" description="Nucleophile" evidence="3">
    <location>
        <position position="370"/>
    </location>
</feature>
<dbReference type="SUPFAM" id="SSF55909">
    <property type="entry name" value="Pentein"/>
    <property type="match status" value="1"/>
</dbReference>
<feature type="binding site" evidence="3">
    <location>
        <position position="364"/>
    </location>
    <ligand>
        <name>substrate</name>
    </ligand>
</feature>
<dbReference type="NCBIfam" id="TIGR03241">
    <property type="entry name" value="arg_catab_astB"/>
    <property type="match status" value="1"/>
</dbReference>
<comment type="catalytic activity">
    <reaction evidence="3">
        <text>N(2)-succinyl-L-arginine + 2 H2O + 2 H(+) = N(2)-succinyl-L-ornithine + 2 NH4(+) + CO2</text>
        <dbReference type="Rhea" id="RHEA:19533"/>
        <dbReference type="ChEBI" id="CHEBI:15377"/>
        <dbReference type="ChEBI" id="CHEBI:15378"/>
        <dbReference type="ChEBI" id="CHEBI:16526"/>
        <dbReference type="ChEBI" id="CHEBI:28938"/>
        <dbReference type="ChEBI" id="CHEBI:58241"/>
        <dbReference type="ChEBI" id="CHEBI:58514"/>
        <dbReference type="EC" id="3.5.3.23"/>
    </reaction>
</comment>